<organism evidence="2 3">
    <name type="scientific">Discina gigas</name>
    <dbReference type="NCBI Taxonomy" id="1032678"/>
    <lineage>
        <taxon>Eukaryota</taxon>
        <taxon>Fungi</taxon>
        <taxon>Dikarya</taxon>
        <taxon>Ascomycota</taxon>
        <taxon>Pezizomycotina</taxon>
        <taxon>Pezizomycetes</taxon>
        <taxon>Pezizales</taxon>
        <taxon>Discinaceae</taxon>
        <taxon>Discina</taxon>
    </lineage>
</organism>
<evidence type="ECO:0000313" key="3">
    <source>
        <dbReference type="Proteomes" id="UP001447188"/>
    </source>
</evidence>
<protein>
    <submittedName>
        <fullName evidence="2">Target of Sbf</fullName>
    </submittedName>
</protein>
<dbReference type="Pfam" id="PF10287">
    <property type="entry name" value="YJL171C_Tos1_C"/>
    <property type="match status" value="1"/>
</dbReference>
<comment type="caution">
    <text evidence="2">The sequence shown here is derived from an EMBL/GenBank/DDBJ whole genome shotgun (WGS) entry which is preliminary data.</text>
</comment>
<dbReference type="PANTHER" id="PTHR31737">
    <property type="entry name" value="PROTEIN TOS1"/>
    <property type="match status" value="1"/>
</dbReference>
<name>A0ABR3GUR5_9PEZI</name>
<dbReference type="InterPro" id="IPR018805">
    <property type="entry name" value="YJL171C/Tos1_C"/>
</dbReference>
<evidence type="ECO:0000259" key="1">
    <source>
        <dbReference type="Pfam" id="PF10287"/>
    </source>
</evidence>
<dbReference type="PANTHER" id="PTHR31737:SF2">
    <property type="entry name" value="PROTEIN TOS1"/>
    <property type="match status" value="1"/>
</dbReference>
<keyword evidence="3" id="KW-1185">Reference proteome</keyword>
<dbReference type="Proteomes" id="UP001447188">
    <property type="component" value="Unassembled WGS sequence"/>
</dbReference>
<feature type="domain" description="Cell wall protein YJL171C/Tos1 C-terminal" evidence="1">
    <location>
        <begin position="1"/>
        <end position="165"/>
    </location>
</feature>
<proteinExistence type="predicted"/>
<accession>A0ABR3GUR5</accession>
<evidence type="ECO:0000313" key="2">
    <source>
        <dbReference type="EMBL" id="KAL0639659.1"/>
    </source>
</evidence>
<reference evidence="2 3" key="1">
    <citation type="submission" date="2024-02" db="EMBL/GenBank/DDBJ databases">
        <title>Discinaceae phylogenomics.</title>
        <authorList>
            <person name="Dirks A.C."/>
            <person name="James T.Y."/>
        </authorList>
    </citation>
    <scope>NUCLEOTIDE SEQUENCE [LARGE SCALE GENOMIC DNA]</scope>
    <source>
        <strain evidence="2 3">ACD0624</strain>
    </source>
</reference>
<sequence>MTDKPCAGDDCGYYQKGIPAYHGFGGGEKVFLFEFSMPEHKNCPDFNRNMPAIWALNAKIPRTAQYGKKAGGDGQLTCSCWDTGCGEIDLFEVLKDADDFMKTHYHSKQGAVGGYGGGGNPDFFDRPYTSSVQAAVVFSPTGSVTITILGKQIDFSKGLNKDSIAQYKKQVSVFRVPT</sequence>
<gene>
    <name evidence="2" type="primary">TOS1_1</name>
    <name evidence="2" type="ORF">Q9L58_001226</name>
</gene>
<dbReference type="EMBL" id="JBBBZM010000009">
    <property type="protein sequence ID" value="KAL0639659.1"/>
    <property type="molecule type" value="Genomic_DNA"/>
</dbReference>